<keyword evidence="1 4" id="KW-0808">Transferase</keyword>
<dbReference type="Pfam" id="PF13673">
    <property type="entry name" value="Acetyltransf_10"/>
    <property type="match status" value="1"/>
</dbReference>
<evidence type="ECO:0000313" key="4">
    <source>
        <dbReference type="EMBL" id="GED21727.1"/>
    </source>
</evidence>
<organism evidence="4 5">
    <name type="scientific">Halomonas halmophila</name>
    <dbReference type="NCBI Taxonomy" id="252"/>
    <lineage>
        <taxon>Bacteria</taxon>
        <taxon>Pseudomonadati</taxon>
        <taxon>Pseudomonadota</taxon>
        <taxon>Gammaproteobacteria</taxon>
        <taxon>Oceanospirillales</taxon>
        <taxon>Halomonadaceae</taxon>
        <taxon>Halomonas</taxon>
    </lineage>
</organism>
<feature type="domain" description="N-acetyltransferase" evidence="3">
    <location>
        <begin position="5"/>
        <end position="144"/>
    </location>
</feature>
<dbReference type="AlphaFoldDB" id="A0A4Y4EX10"/>
<dbReference type="GO" id="GO:0016747">
    <property type="term" value="F:acyltransferase activity, transferring groups other than amino-acyl groups"/>
    <property type="evidence" value="ECO:0007669"/>
    <property type="project" value="InterPro"/>
</dbReference>
<dbReference type="PROSITE" id="PS51186">
    <property type="entry name" value="GNAT"/>
    <property type="match status" value="1"/>
</dbReference>
<keyword evidence="5" id="KW-1185">Reference proteome</keyword>
<sequence length="144" mass="15882">MSHSLNIRQGSWNELGDAAGEIRRSVFIDEQQVPIEEEWDGRDPECRHFLALDATGRALGTARLLPDGHIGRVAVLQESRGRGAGLALMRAAIDAARQRGDAQVMLAAQIQALAFYERLGFIAEGETFMEAGIPHRNMVFLLKN</sequence>
<dbReference type="SUPFAM" id="SSF55729">
    <property type="entry name" value="Acyl-CoA N-acyltransferases (Nat)"/>
    <property type="match status" value="1"/>
</dbReference>
<dbReference type="PANTHER" id="PTHR43877">
    <property type="entry name" value="AMINOALKYLPHOSPHONATE N-ACETYLTRANSFERASE-RELATED-RELATED"/>
    <property type="match status" value="1"/>
</dbReference>
<dbReference type="RefSeq" id="WP_141317783.1">
    <property type="nucleotide sequence ID" value="NZ_BJOC01000011.1"/>
</dbReference>
<evidence type="ECO:0000256" key="1">
    <source>
        <dbReference type="ARBA" id="ARBA00022679"/>
    </source>
</evidence>
<dbReference type="Gene3D" id="3.40.630.30">
    <property type="match status" value="1"/>
</dbReference>
<dbReference type="Proteomes" id="UP000319812">
    <property type="component" value="Unassembled WGS sequence"/>
</dbReference>
<accession>A0A4Y4EX10</accession>
<name>A0A4Y4EX10_9GAMM</name>
<protein>
    <submittedName>
        <fullName evidence="4">Acetyltransferase</fullName>
    </submittedName>
</protein>
<keyword evidence="2" id="KW-0012">Acyltransferase</keyword>
<dbReference type="PANTHER" id="PTHR43877:SF2">
    <property type="entry name" value="AMINOALKYLPHOSPHONATE N-ACETYLTRANSFERASE-RELATED"/>
    <property type="match status" value="1"/>
</dbReference>
<reference evidence="4 5" key="1">
    <citation type="submission" date="2019-06" db="EMBL/GenBank/DDBJ databases">
        <title>Whole genome shotgun sequence of Halomonas halmophila NBRC 15537.</title>
        <authorList>
            <person name="Hosoyama A."/>
            <person name="Uohara A."/>
            <person name="Ohji S."/>
            <person name="Ichikawa N."/>
        </authorList>
    </citation>
    <scope>NUCLEOTIDE SEQUENCE [LARGE SCALE GENOMIC DNA]</scope>
    <source>
        <strain evidence="4 5">NBRC 15537</strain>
    </source>
</reference>
<proteinExistence type="predicted"/>
<evidence type="ECO:0000256" key="2">
    <source>
        <dbReference type="ARBA" id="ARBA00023315"/>
    </source>
</evidence>
<gene>
    <name evidence="4" type="ORF">HHA01_07040</name>
</gene>
<evidence type="ECO:0000313" key="5">
    <source>
        <dbReference type="Proteomes" id="UP000319812"/>
    </source>
</evidence>
<dbReference type="EMBL" id="BJOC01000011">
    <property type="protein sequence ID" value="GED21727.1"/>
    <property type="molecule type" value="Genomic_DNA"/>
</dbReference>
<dbReference type="InterPro" id="IPR000182">
    <property type="entry name" value="GNAT_dom"/>
</dbReference>
<dbReference type="InterPro" id="IPR016181">
    <property type="entry name" value="Acyl_CoA_acyltransferase"/>
</dbReference>
<evidence type="ECO:0000259" key="3">
    <source>
        <dbReference type="PROSITE" id="PS51186"/>
    </source>
</evidence>
<comment type="caution">
    <text evidence="4">The sequence shown here is derived from an EMBL/GenBank/DDBJ whole genome shotgun (WGS) entry which is preliminary data.</text>
</comment>
<dbReference type="OrthoDB" id="9796171at2"/>
<dbReference type="InterPro" id="IPR050832">
    <property type="entry name" value="Bact_Acetyltransf"/>
</dbReference>
<dbReference type="CDD" id="cd04301">
    <property type="entry name" value="NAT_SF"/>
    <property type="match status" value="1"/>
</dbReference>